<reference evidence="1 2" key="1">
    <citation type="submission" date="2016-05" db="EMBL/GenBank/DDBJ databases">
        <title>A degradative enzymes factory behind the ericoid mycorrhizal symbiosis.</title>
        <authorList>
            <consortium name="DOE Joint Genome Institute"/>
            <person name="Martino E."/>
            <person name="Morin E."/>
            <person name="Grelet G."/>
            <person name="Kuo A."/>
            <person name="Kohler A."/>
            <person name="Daghino S."/>
            <person name="Barry K."/>
            <person name="Choi C."/>
            <person name="Cichocki N."/>
            <person name="Clum A."/>
            <person name="Copeland A."/>
            <person name="Hainaut M."/>
            <person name="Haridas S."/>
            <person name="Labutti K."/>
            <person name="Lindquist E."/>
            <person name="Lipzen A."/>
            <person name="Khouja H.-R."/>
            <person name="Murat C."/>
            <person name="Ohm R."/>
            <person name="Olson A."/>
            <person name="Spatafora J."/>
            <person name="Veneault-Fourrey C."/>
            <person name="Henrissat B."/>
            <person name="Grigoriev I."/>
            <person name="Martin F."/>
            <person name="Perotto S."/>
        </authorList>
    </citation>
    <scope>NUCLEOTIDE SEQUENCE [LARGE SCALE GENOMIC DNA]</scope>
    <source>
        <strain evidence="1 2">UAMH 7357</strain>
    </source>
</reference>
<proteinExistence type="predicted"/>
<dbReference type="EMBL" id="KZ613483">
    <property type="protein sequence ID" value="PMD20868.1"/>
    <property type="molecule type" value="Genomic_DNA"/>
</dbReference>
<dbReference type="Proteomes" id="UP000235672">
    <property type="component" value="Unassembled WGS sequence"/>
</dbReference>
<evidence type="ECO:0000313" key="2">
    <source>
        <dbReference type="Proteomes" id="UP000235672"/>
    </source>
</evidence>
<dbReference type="AlphaFoldDB" id="A0A2J6Q3J9"/>
<accession>A0A2J6Q3J9</accession>
<keyword evidence="2" id="KW-1185">Reference proteome</keyword>
<sequence>MAPPPAKRVKIDLDPQKDIKIDPEPNKPIIFTTPDTQPDCRLRVFNQDFLVYSGLLKINSAFFRKFLDPSSGKIPASSEVYKYEWFTCVEKSDSNCWFLTNDPEFRDASTATGSFTGSSQIHQEAFRKLLCAIFSRTYEINNCYELQVMTKHAEYYCALPILSISLWGPLVNSPSLIPSIGPTACHTLIAAYKLRHKQLFNDSFILVLGPWKTPRYHPLKDLEPKLFQMAEAAHAKMRLQLLKVQQGMFEIFADIDGNLKDTAKTIVGLAEHALDNNNSVALPRYFRLCYDHKYKSDEGQTAVRKLLGPLLKKNLVLDKSTNRAGQGPFKDFFLSFQVDKYPWDESQIDW</sequence>
<evidence type="ECO:0008006" key="3">
    <source>
        <dbReference type="Google" id="ProtNLM"/>
    </source>
</evidence>
<name>A0A2J6Q3J9_9HELO</name>
<organism evidence="1 2">
    <name type="scientific">Hyaloscypha hepaticicola</name>
    <dbReference type="NCBI Taxonomy" id="2082293"/>
    <lineage>
        <taxon>Eukaryota</taxon>
        <taxon>Fungi</taxon>
        <taxon>Dikarya</taxon>
        <taxon>Ascomycota</taxon>
        <taxon>Pezizomycotina</taxon>
        <taxon>Leotiomycetes</taxon>
        <taxon>Helotiales</taxon>
        <taxon>Hyaloscyphaceae</taxon>
        <taxon>Hyaloscypha</taxon>
    </lineage>
</organism>
<gene>
    <name evidence="1" type="ORF">NA56DRAFT_704099</name>
</gene>
<protein>
    <recommendedName>
        <fullName evidence="3">BTB domain-containing protein</fullName>
    </recommendedName>
</protein>
<dbReference type="OrthoDB" id="2129688at2759"/>
<evidence type="ECO:0000313" key="1">
    <source>
        <dbReference type="EMBL" id="PMD20868.1"/>
    </source>
</evidence>